<keyword evidence="2" id="KW-0472">Membrane</keyword>
<evidence type="ECO:0000313" key="7">
    <source>
        <dbReference type="Proteomes" id="UP000190367"/>
    </source>
</evidence>
<dbReference type="InterPro" id="IPR041700">
    <property type="entry name" value="OMP_b-brl_3"/>
</dbReference>
<evidence type="ECO:0000313" key="6">
    <source>
        <dbReference type="EMBL" id="SJZ61252.1"/>
    </source>
</evidence>
<evidence type="ECO:0000256" key="4">
    <source>
        <dbReference type="SAM" id="SignalP"/>
    </source>
</evidence>
<gene>
    <name evidence="6" type="ORF">SAMN04488128_101917</name>
</gene>
<dbReference type="InterPro" id="IPR037066">
    <property type="entry name" value="Plug_dom_sf"/>
</dbReference>
<name>A0A1T4M2T6_9BACT</name>
<accession>A0A1T4M2T6</accession>
<reference evidence="7" key="1">
    <citation type="submission" date="2017-02" db="EMBL/GenBank/DDBJ databases">
        <authorList>
            <person name="Varghese N."/>
            <person name="Submissions S."/>
        </authorList>
    </citation>
    <scope>NUCLEOTIDE SEQUENCE [LARGE SCALE GENOMIC DNA]</scope>
    <source>
        <strain evidence="7">DSM 22224</strain>
    </source>
</reference>
<keyword evidence="6" id="KW-0675">Receptor</keyword>
<dbReference type="Proteomes" id="UP000190367">
    <property type="component" value="Unassembled WGS sequence"/>
</dbReference>
<feature type="domain" description="Outer membrane protein beta-barrel" evidence="5">
    <location>
        <begin position="314"/>
        <end position="717"/>
    </location>
</feature>
<comment type="subcellular location">
    <subcellularLocation>
        <location evidence="1">Cell outer membrane</location>
    </subcellularLocation>
</comment>
<dbReference type="STRING" id="634771.SAMN04488128_101917"/>
<dbReference type="Pfam" id="PF14905">
    <property type="entry name" value="OMP_b-brl_3"/>
    <property type="match status" value="1"/>
</dbReference>
<dbReference type="PANTHER" id="PTHR40980">
    <property type="entry name" value="PLUG DOMAIN-CONTAINING PROTEIN"/>
    <property type="match status" value="1"/>
</dbReference>
<feature type="signal peptide" evidence="4">
    <location>
        <begin position="1"/>
        <end position="26"/>
    </location>
</feature>
<evidence type="ECO:0000256" key="3">
    <source>
        <dbReference type="ARBA" id="ARBA00023237"/>
    </source>
</evidence>
<dbReference type="GO" id="GO:0009279">
    <property type="term" value="C:cell outer membrane"/>
    <property type="evidence" value="ECO:0007669"/>
    <property type="project" value="UniProtKB-SubCell"/>
</dbReference>
<evidence type="ECO:0000256" key="2">
    <source>
        <dbReference type="ARBA" id="ARBA00023136"/>
    </source>
</evidence>
<keyword evidence="4" id="KW-0732">Signal</keyword>
<dbReference type="Gene3D" id="2.170.130.10">
    <property type="entry name" value="TonB-dependent receptor, plug domain"/>
    <property type="match status" value="1"/>
</dbReference>
<protein>
    <submittedName>
        <fullName evidence="6">Outer membrane receptor proteins, mostly Fe transport</fullName>
    </submittedName>
</protein>
<evidence type="ECO:0000256" key="1">
    <source>
        <dbReference type="ARBA" id="ARBA00004442"/>
    </source>
</evidence>
<dbReference type="RefSeq" id="WP_078667552.1">
    <property type="nucleotide sequence ID" value="NZ_FUWZ01000001.1"/>
</dbReference>
<dbReference type="OrthoDB" id="905812at2"/>
<sequence>MLRCNNLLPVLLLADLFLITPLLTHAQQPAGDTLPAPKVRQLSEISIIQQKALVERRTDRLIYNVTSSVGAAGANGLEVMARVPGLRVTDNLIAIAGKGAVKVMVNGRIIPLAGEDLQRYLKSMSAGEIARVEVITNPSAAYDADGNAGLINIVTRRDRNQGFSGEIQASGKLSDYGFKKLYGVSNYGTMSAGGNFSYNTRRWSLYGNLNYEHGRFLEGFGIDLQYPNRFWSQTDTGNYKIRNLNLVLGTDYKISNRSTIGFNYSGARTAYIGDDHVNNPVFNTGGLLDSLLRTFATYQPVAWSTGLNLHLVTKLDSSGRQFSVDADYFNYYRTDKSDFISQRYDRKGEAIANGTTKYFDTNKQAINIYTLKADLQWPTTFANYAFGGKLSFINNYSNVFYFRNLQGEMEYDKNLSNEYDYTENTQAVYATASKEAGRWKLNAGLRMEATQTKGVSHVQDNAMGNNYVKLFPSFSADWNYHNDNHLAFTFGKRINRPVFWDLNPYKSLTTAYSYLEGNPYLQPEYNSNFELSHHWQHRFTAAAFLNITNNGFNRITVATPNNNTVYTTPENFLKIYRYGLSASATLQPLPWLESVNQLSGYHTDARSALPNIPDINGMSVYLATNNNITLNQDKTLMAVLNFWCQFPEVDHNGKSNTYYNMDLGLKAVCLQNRMSIALNGADLFRSSASIVRSTVNNIPQTFTHFQVNRQIRLSVSYKLGQSTRKREVRGTGSEEERKRT</sequence>
<evidence type="ECO:0000259" key="5">
    <source>
        <dbReference type="Pfam" id="PF14905"/>
    </source>
</evidence>
<dbReference type="AlphaFoldDB" id="A0A1T4M2T6"/>
<keyword evidence="3" id="KW-0998">Cell outer membrane</keyword>
<dbReference type="SUPFAM" id="SSF56935">
    <property type="entry name" value="Porins"/>
    <property type="match status" value="1"/>
</dbReference>
<dbReference type="EMBL" id="FUWZ01000001">
    <property type="protein sequence ID" value="SJZ61252.1"/>
    <property type="molecule type" value="Genomic_DNA"/>
</dbReference>
<dbReference type="PANTHER" id="PTHR40980:SF4">
    <property type="entry name" value="TONB-DEPENDENT RECEPTOR-LIKE BETA-BARREL DOMAIN-CONTAINING PROTEIN"/>
    <property type="match status" value="1"/>
</dbReference>
<keyword evidence="7" id="KW-1185">Reference proteome</keyword>
<dbReference type="Gene3D" id="2.40.170.20">
    <property type="entry name" value="TonB-dependent receptor, beta-barrel domain"/>
    <property type="match status" value="1"/>
</dbReference>
<proteinExistence type="predicted"/>
<dbReference type="InterPro" id="IPR036942">
    <property type="entry name" value="Beta-barrel_TonB_sf"/>
</dbReference>
<feature type="chain" id="PRO_5012165199" evidence="4">
    <location>
        <begin position="27"/>
        <end position="740"/>
    </location>
</feature>
<organism evidence="6 7">
    <name type="scientific">Chitinophaga eiseniae</name>
    <dbReference type="NCBI Taxonomy" id="634771"/>
    <lineage>
        <taxon>Bacteria</taxon>
        <taxon>Pseudomonadati</taxon>
        <taxon>Bacteroidota</taxon>
        <taxon>Chitinophagia</taxon>
        <taxon>Chitinophagales</taxon>
        <taxon>Chitinophagaceae</taxon>
        <taxon>Chitinophaga</taxon>
    </lineage>
</organism>